<dbReference type="Proteomes" id="UP000006622">
    <property type="component" value="Chromosome"/>
</dbReference>
<dbReference type="OrthoDB" id="121393at2157"/>
<reference evidence="2 3" key="1">
    <citation type="submission" date="2010-07" db="EMBL/GenBank/DDBJ databases">
        <title>The complete genome of Methanosalsum zhilinae DSM 4017.</title>
        <authorList>
            <consortium name="US DOE Joint Genome Institute (JGI-PGF)"/>
            <person name="Lucas S."/>
            <person name="Copeland A."/>
            <person name="Lapidus A."/>
            <person name="Glavina del Rio T."/>
            <person name="Dalin E."/>
            <person name="Tice H."/>
            <person name="Bruce D."/>
            <person name="Goodwin L."/>
            <person name="Pitluck S."/>
            <person name="Kyrpides N."/>
            <person name="Mavromatis K."/>
            <person name="Ovchinnikova G."/>
            <person name="Daligault H."/>
            <person name="Detter J.C."/>
            <person name="Han C."/>
            <person name="Tapia R."/>
            <person name="Larimer F."/>
            <person name="Land M."/>
            <person name="Hauser L."/>
            <person name="Markowitz V."/>
            <person name="Cheng J.-F."/>
            <person name="Hugenholtz P."/>
            <person name="Woyke T."/>
            <person name="Wu D."/>
            <person name="Spring S."/>
            <person name="Schueler E."/>
            <person name="Brambilla E."/>
            <person name="Klenk H.-P."/>
            <person name="Eisen J.A."/>
        </authorList>
    </citation>
    <scope>NUCLEOTIDE SEQUENCE [LARGE SCALE GENOMIC DNA]</scope>
    <source>
        <strain evidence="3">DSM 4017 / NBRC 107636 / OCM 62 / WeN5</strain>
    </source>
</reference>
<accession>F7XM55</accession>
<dbReference type="GeneID" id="10823266"/>
<sequence length="153" mass="17155">MNYDPKKTHLISRIREVLESQSLAGLATSSSDIPYLSLVAFAVTDDLRYILFSTDTNTRKYSNISKNPSISFLIDSRKNADSDLSSAVAITATGHVEWINEQEMDRFKGIFLGKHPQLRDFVDSNTTVLLRADIDKYIVVSNFSKVSELAMSD</sequence>
<keyword evidence="3" id="KW-1185">Reference proteome</keyword>
<dbReference type="Gene3D" id="2.30.110.10">
    <property type="entry name" value="Electron Transport, Fmn-binding Protein, Chain A"/>
    <property type="match status" value="1"/>
</dbReference>
<dbReference type="Pfam" id="PF01243">
    <property type="entry name" value="PNPOx_N"/>
    <property type="match status" value="1"/>
</dbReference>
<evidence type="ECO:0000259" key="1">
    <source>
        <dbReference type="Pfam" id="PF01243"/>
    </source>
</evidence>
<dbReference type="RefSeq" id="WP_013898898.1">
    <property type="nucleotide sequence ID" value="NC_015676.1"/>
</dbReference>
<evidence type="ECO:0000313" key="3">
    <source>
        <dbReference type="Proteomes" id="UP000006622"/>
    </source>
</evidence>
<name>F7XM55_METZD</name>
<dbReference type="HOGENOM" id="CLU_123705_0_0_2"/>
<dbReference type="EMBL" id="CP002101">
    <property type="protein sequence ID" value="AEH61462.1"/>
    <property type="molecule type" value="Genomic_DNA"/>
</dbReference>
<evidence type="ECO:0000313" key="2">
    <source>
        <dbReference type="EMBL" id="AEH61462.1"/>
    </source>
</evidence>
<dbReference type="InterPro" id="IPR011576">
    <property type="entry name" value="Pyridox_Oxase_N"/>
</dbReference>
<feature type="domain" description="Pyridoxamine 5'-phosphate oxidase N-terminal" evidence="1">
    <location>
        <begin position="13"/>
        <end position="107"/>
    </location>
</feature>
<dbReference type="KEGG" id="mzh:Mzhil_1626"/>
<dbReference type="AlphaFoldDB" id="F7XM55"/>
<dbReference type="STRING" id="679901.Mzhil_1626"/>
<protein>
    <submittedName>
        <fullName evidence="2">Pyridoxamine 5'-phosphate oxidase-related FMN-binding protein</fullName>
    </submittedName>
</protein>
<proteinExistence type="predicted"/>
<gene>
    <name evidence="2" type="ordered locus">Mzhil_1626</name>
</gene>
<organism evidence="2 3">
    <name type="scientific">Methanosalsum zhilinae (strain DSM 4017 / NBRC 107636 / OCM 62 / WeN5)</name>
    <name type="common">Methanohalophilus zhilinae</name>
    <dbReference type="NCBI Taxonomy" id="679901"/>
    <lineage>
        <taxon>Archaea</taxon>
        <taxon>Methanobacteriati</taxon>
        <taxon>Methanobacteriota</taxon>
        <taxon>Stenosarchaea group</taxon>
        <taxon>Methanomicrobia</taxon>
        <taxon>Methanosarcinales</taxon>
        <taxon>Methanosarcinaceae</taxon>
        <taxon>Methanosalsum</taxon>
    </lineage>
</organism>
<dbReference type="SUPFAM" id="SSF50475">
    <property type="entry name" value="FMN-binding split barrel"/>
    <property type="match status" value="1"/>
</dbReference>
<dbReference type="InterPro" id="IPR012349">
    <property type="entry name" value="Split_barrel_FMN-bd"/>
</dbReference>